<name>A0A8S5NVU0_9CAUD</name>
<dbReference type="Gene3D" id="3.40.960.10">
    <property type="entry name" value="VSR Endonuclease"/>
    <property type="match status" value="1"/>
</dbReference>
<organism evidence="1">
    <name type="scientific">Siphoviridae sp. ctTnV63</name>
    <dbReference type="NCBI Taxonomy" id="2825523"/>
    <lineage>
        <taxon>Viruses</taxon>
        <taxon>Duplodnaviria</taxon>
        <taxon>Heunggongvirae</taxon>
        <taxon>Uroviricota</taxon>
        <taxon>Caudoviricetes</taxon>
    </lineage>
</organism>
<evidence type="ECO:0000313" key="1">
    <source>
        <dbReference type="EMBL" id="DAD98543.1"/>
    </source>
</evidence>
<accession>A0A8S5NVU0</accession>
<sequence>MFNDDDELEFLIEYQGKQHYEQSPKFGGKKGLFQQQYNDNKKRRFCALHDIKLIEIPYTDENLLSYDYIMNKAYGW</sequence>
<proteinExistence type="predicted"/>
<dbReference type="EMBL" id="BK015264">
    <property type="protein sequence ID" value="DAD98543.1"/>
    <property type="molecule type" value="Genomic_DNA"/>
</dbReference>
<protein>
    <submittedName>
        <fullName evidence="1">Restriction enzyme</fullName>
    </submittedName>
</protein>
<reference evidence="1" key="1">
    <citation type="journal article" date="2021" name="Proc. Natl. Acad. Sci. U.S.A.">
        <title>A Catalog of Tens of Thousands of Viruses from Human Metagenomes Reveals Hidden Associations with Chronic Diseases.</title>
        <authorList>
            <person name="Tisza M.J."/>
            <person name="Buck C.B."/>
        </authorList>
    </citation>
    <scope>NUCLEOTIDE SEQUENCE</scope>
    <source>
        <strain evidence="1">CtTnV63</strain>
    </source>
</reference>